<evidence type="ECO:0000313" key="3">
    <source>
        <dbReference type="Proteomes" id="UP000320085"/>
    </source>
</evidence>
<protein>
    <submittedName>
        <fullName evidence="2">Thiamine kinase-like enzyme</fullName>
    </submittedName>
</protein>
<dbReference type="AlphaFoldDB" id="A0A543PV18"/>
<dbReference type="Proteomes" id="UP000320085">
    <property type="component" value="Unassembled WGS sequence"/>
</dbReference>
<dbReference type="InterPro" id="IPR011009">
    <property type="entry name" value="Kinase-like_dom_sf"/>
</dbReference>
<evidence type="ECO:0000259" key="1">
    <source>
        <dbReference type="Pfam" id="PF01636"/>
    </source>
</evidence>
<sequence length="283" mass="31428">MTFADIAPLSPQQVQLLDAWLPGAEIVRDHGWGLVATTVLEVVHDGDRLIVKAGGETDGHIQREVRAHREWLRPWVAHGHAPRLVQADAGAKVLVTRYLPGRLVLGDAAADEPETYRQAGSLLARLHAQDPHLDADHERRENAKAIAWLDGPHRIDTFTEQRLRSLVASWPGEPVTVVPTHGDWQPRNWLIDDGTVRVIDFGRADLRPPMTDLTRLAAQDFARNPSLEEAFLDGYGSDPREPAAWLRTRVREAIGTACWSYAVGDTSFEAQGHWMVADVLAEA</sequence>
<organism evidence="2 3">
    <name type="scientific">Humibacillus xanthopallidus</name>
    <dbReference type="NCBI Taxonomy" id="412689"/>
    <lineage>
        <taxon>Bacteria</taxon>
        <taxon>Bacillati</taxon>
        <taxon>Actinomycetota</taxon>
        <taxon>Actinomycetes</taxon>
        <taxon>Micrococcales</taxon>
        <taxon>Intrasporangiaceae</taxon>
        <taxon>Humibacillus</taxon>
    </lineage>
</organism>
<keyword evidence="2" id="KW-0418">Kinase</keyword>
<gene>
    <name evidence="2" type="ORF">FHX52_1042</name>
</gene>
<keyword evidence="2" id="KW-0808">Transferase</keyword>
<comment type="caution">
    <text evidence="2">The sequence shown here is derived from an EMBL/GenBank/DDBJ whole genome shotgun (WGS) entry which is preliminary data.</text>
</comment>
<dbReference type="SUPFAM" id="SSF56112">
    <property type="entry name" value="Protein kinase-like (PK-like)"/>
    <property type="match status" value="1"/>
</dbReference>
<feature type="domain" description="Aminoglycoside phosphotransferase" evidence="1">
    <location>
        <begin position="62"/>
        <end position="245"/>
    </location>
</feature>
<dbReference type="InterPro" id="IPR002575">
    <property type="entry name" value="Aminoglycoside_PTrfase"/>
</dbReference>
<dbReference type="Pfam" id="PF01636">
    <property type="entry name" value="APH"/>
    <property type="match status" value="1"/>
</dbReference>
<proteinExistence type="predicted"/>
<dbReference type="RefSeq" id="WP_246069623.1">
    <property type="nucleotide sequence ID" value="NZ_BAAAQC010000016.1"/>
</dbReference>
<dbReference type="GO" id="GO:0016301">
    <property type="term" value="F:kinase activity"/>
    <property type="evidence" value="ECO:0007669"/>
    <property type="project" value="UniProtKB-KW"/>
</dbReference>
<dbReference type="EMBL" id="VFQF01000001">
    <property type="protein sequence ID" value="TQN47923.1"/>
    <property type="molecule type" value="Genomic_DNA"/>
</dbReference>
<dbReference type="Gene3D" id="3.90.1200.10">
    <property type="match status" value="1"/>
</dbReference>
<evidence type="ECO:0000313" key="2">
    <source>
        <dbReference type="EMBL" id="TQN47923.1"/>
    </source>
</evidence>
<reference evidence="2 3" key="1">
    <citation type="submission" date="2019-06" db="EMBL/GenBank/DDBJ databases">
        <title>Sequencing the genomes of 1000 actinobacteria strains.</title>
        <authorList>
            <person name="Klenk H.-P."/>
        </authorList>
    </citation>
    <scope>NUCLEOTIDE SEQUENCE [LARGE SCALE GENOMIC DNA]</scope>
    <source>
        <strain evidence="2 3">DSM 21776</strain>
    </source>
</reference>
<accession>A0A543PV18</accession>
<name>A0A543PV18_9MICO</name>